<feature type="compositionally biased region" description="Basic and acidic residues" evidence="1">
    <location>
        <begin position="284"/>
        <end position="301"/>
    </location>
</feature>
<evidence type="ECO:0000313" key="3">
    <source>
        <dbReference type="Proteomes" id="UP001345013"/>
    </source>
</evidence>
<evidence type="ECO:0000256" key="1">
    <source>
        <dbReference type="SAM" id="MobiDB-lite"/>
    </source>
</evidence>
<protein>
    <submittedName>
        <fullName evidence="2">Uncharacterized protein</fullName>
    </submittedName>
</protein>
<dbReference type="Proteomes" id="UP001345013">
    <property type="component" value="Unassembled WGS sequence"/>
</dbReference>
<gene>
    <name evidence="2" type="ORF">LTR24_007014</name>
</gene>
<accession>A0ABR0K487</accession>
<dbReference type="EMBL" id="JAVRRG010000099">
    <property type="protein sequence ID" value="KAK5086161.1"/>
    <property type="molecule type" value="Genomic_DNA"/>
</dbReference>
<organism evidence="2 3">
    <name type="scientific">Lithohypha guttulata</name>
    <dbReference type="NCBI Taxonomy" id="1690604"/>
    <lineage>
        <taxon>Eukaryota</taxon>
        <taxon>Fungi</taxon>
        <taxon>Dikarya</taxon>
        <taxon>Ascomycota</taxon>
        <taxon>Pezizomycotina</taxon>
        <taxon>Eurotiomycetes</taxon>
        <taxon>Chaetothyriomycetidae</taxon>
        <taxon>Chaetothyriales</taxon>
        <taxon>Trichomeriaceae</taxon>
        <taxon>Lithohypha</taxon>
    </lineage>
</organism>
<feature type="compositionally biased region" description="Polar residues" evidence="1">
    <location>
        <begin position="262"/>
        <end position="275"/>
    </location>
</feature>
<feature type="compositionally biased region" description="Basic residues" evidence="1">
    <location>
        <begin position="141"/>
        <end position="154"/>
    </location>
</feature>
<comment type="caution">
    <text evidence="2">The sequence shown here is derived from an EMBL/GenBank/DDBJ whole genome shotgun (WGS) entry which is preliminary data.</text>
</comment>
<feature type="compositionally biased region" description="Low complexity" evidence="1">
    <location>
        <begin position="237"/>
        <end position="261"/>
    </location>
</feature>
<evidence type="ECO:0000313" key="2">
    <source>
        <dbReference type="EMBL" id="KAK5086161.1"/>
    </source>
</evidence>
<feature type="region of interest" description="Disordered" evidence="1">
    <location>
        <begin position="1"/>
        <end position="373"/>
    </location>
</feature>
<feature type="compositionally biased region" description="Polar residues" evidence="1">
    <location>
        <begin position="157"/>
        <end position="171"/>
    </location>
</feature>
<sequence>MPSEARKSVGLRKLDGKPYPGHEDEADSKPRKVKVAQDMYAGELPPGYEPQGYQGPVASKGGHTGPCNRCGGHKKRPSGSTPVSPVEKPKVAQNIDCKSCGGKKSMPPSAFPGAALANASPAPQAAPRQSSEAGPSSAPGGHRHKCDKCGRRKRPESISTNGSSSQQQSPRQAGLSYENVPRLQTKGVPVGINIEPPTAITERAPTLPFSPASTSGETPLIQQNQHNAYKKERKPSRSGSFSSLFRSLSRRASSSDRPLPSQQLVSNGEHNSHNIVNKIGNAIRDGDKSNYSRLRADEQIKRPGSPFSFVDKPQEEQSFEMNDMRKSKQVERRNSWDKADESTQFLGETGDRPRYSRSQSTQHGLRSGLEPQYQDDTYLSLPADQRPGVTRFKSVNRAANGLSRSASQISRSTSLRRLESMKKVPQLWYRDAEGPQGEYNNYTY</sequence>
<feature type="compositionally biased region" description="Low complexity" evidence="1">
    <location>
        <begin position="45"/>
        <end position="56"/>
    </location>
</feature>
<keyword evidence="3" id="KW-1185">Reference proteome</keyword>
<feature type="compositionally biased region" description="Polar residues" evidence="1">
    <location>
        <begin position="211"/>
        <end position="227"/>
    </location>
</feature>
<feature type="compositionally biased region" description="Basic and acidic residues" evidence="1">
    <location>
        <begin position="322"/>
        <end position="341"/>
    </location>
</feature>
<feature type="compositionally biased region" description="Low complexity" evidence="1">
    <location>
        <begin position="111"/>
        <end position="140"/>
    </location>
</feature>
<feature type="compositionally biased region" description="Basic and acidic residues" evidence="1">
    <location>
        <begin position="1"/>
        <end position="30"/>
    </location>
</feature>
<proteinExistence type="predicted"/>
<reference evidence="2 3" key="1">
    <citation type="submission" date="2023-08" db="EMBL/GenBank/DDBJ databases">
        <title>Black Yeasts Isolated from many extreme environments.</title>
        <authorList>
            <person name="Coleine C."/>
            <person name="Stajich J.E."/>
            <person name="Selbmann L."/>
        </authorList>
    </citation>
    <scope>NUCLEOTIDE SEQUENCE [LARGE SCALE GENOMIC DNA]</scope>
    <source>
        <strain evidence="2 3">CCFEE 5885</strain>
    </source>
</reference>
<name>A0ABR0K487_9EURO</name>